<dbReference type="EMBL" id="FQZN01000018">
    <property type="protein sequence ID" value="SHJ22484.1"/>
    <property type="molecule type" value="Genomic_DNA"/>
</dbReference>
<organism evidence="4 5">
    <name type="scientific">Bacteroides stercorirosoris</name>
    <dbReference type="NCBI Taxonomy" id="871324"/>
    <lineage>
        <taxon>Bacteria</taxon>
        <taxon>Pseudomonadati</taxon>
        <taxon>Bacteroidota</taxon>
        <taxon>Bacteroidia</taxon>
        <taxon>Bacteroidales</taxon>
        <taxon>Bacteroidaceae</taxon>
        <taxon>Bacteroides</taxon>
    </lineage>
</organism>
<keyword evidence="1" id="KW-0328">Glycosyltransferase</keyword>
<dbReference type="Gene3D" id="3.40.50.2000">
    <property type="entry name" value="Glycogen Phosphorylase B"/>
    <property type="match status" value="2"/>
</dbReference>
<dbReference type="Proteomes" id="UP000184192">
    <property type="component" value="Unassembled WGS sequence"/>
</dbReference>
<dbReference type="GeneID" id="92713094"/>
<feature type="domain" description="Glycosyl transferase family 1" evidence="3">
    <location>
        <begin position="225"/>
        <end position="351"/>
    </location>
</feature>
<evidence type="ECO:0000256" key="1">
    <source>
        <dbReference type="ARBA" id="ARBA00022676"/>
    </source>
</evidence>
<evidence type="ECO:0000313" key="5">
    <source>
        <dbReference type="Proteomes" id="UP000184192"/>
    </source>
</evidence>
<dbReference type="InterPro" id="IPR001296">
    <property type="entry name" value="Glyco_trans_1"/>
</dbReference>
<accession>A0A1M6HJX2</accession>
<evidence type="ECO:0000259" key="3">
    <source>
        <dbReference type="Pfam" id="PF00534"/>
    </source>
</evidence>
<keyword evidence="2 4" id="KW-0808">Transferase</keyword>
<evidence type="ECO:0000313" key="4">
    <source>
        <dbReference type="EMBL" id="SHJ22484.1"/>
    </source>
</evidence>
<dbReference type="SUPFAM" id="SSF53756">
    <property type="entry name" value="UDP-Glycosyltransferase/glycogen phosphorylase"/>
    <property type="match status" value="1"/>
</dbReference>
<proteinExistence type="predicted"/>
<name>A0A1M6HJX2_9BACE</name>
<keyword evidence="5" id="KW-1185">Reference proteome</keyword>
<dbReference type="Pfam" id="PF00534">
    <property type="entry name" value="Glycos_transf_1"/>
    <property type="match status" value="1"/>
</dbReference>
<dbReference type="CDD" id="cd03801">
    <property type="entry name" value="GT4_PimA-like"/>
    <property type="match status" value="1"/>
</dbReference>
<dbReference type="PANTHER" id="PTHR12526:SF629">
    <property type="entry name" value="TEICHURONIC ACID BIOSYNTHESIS GLYCOSYLTRANSFERASE TUAH-RELATED"/>
    <property type="match status" value="1"/>
</dbReference>
<protein>
    <submittedName>
        <fullName evidence="4">Glycosyltransferase involved in cell wall bisynthesis</fullName>
    </submittedName>
</protein>
<evidence type="ECO:0000256" key="2">
    <source>
        <dbReference type="ARBA" id="ARBA00022679"/>
    </source>
</evidence>
<dbReference type="RefSeq" id="WP_025833065.1">
    <property type="nucleotide sequence ID" value="NZ_FQZN01000018.1"/>
</dbReference>
<dbReference type="GO" id="GO:0016757">
    <property type="term" value="F:glycosyltransferase activity"/>
    <property type="evidence" value="ECO:0007669"/>
    <property type="project" value="UniProtKB-KW"/>
</dbReference>
<gene>
    <name evidence="4" type="ORF">SAMN05444350_118110</name>
</gene>
<dbReference type="AlphaFoldDB" id="A0A1M6HJX2"/>
<dbReference type="PANTHER" id="PTHR12526">
    <property type="entry name" value="GLYCOSYLTRANSFERASE"/>
    <property type="match status" value="1"/>
</dbReference>
<sequence>MKVTLLFSKYITDSTGASAVMRCLKEGKSIFRVNKVSIDYFTRDDIYPKKDTEFSSNDKKKLVGLKAYIFSHIEKFCNSFSVYAILHMYIRSGRAAKILVSKYLSMPNNDDIVFCHEIETCYYFLKYRDGRNNAKVILVSHTNGELYGTVKIDYPCLKRGILKKYLINKEKYVLSKIDRLGFVSESSMENFKKNNKEFSREKLFFSLNGIPDIKIEKYIDNFCPKYRICCVATVNERKGQRFIIEAMMSLPRDILEKIHVNIIGDGCLKEELCNMSMLHGIERFVTFWGNRKDIPNLLSQNNIFILPSIDEGLPISIIEAMRQSLPIVSTKVGGIPEMIEEKVTGIFIDPSTEGVKSFFINMDKYDWREMGENSRRLYENKFSIESMIDTYSNIFLDLT</sequence>
<reference evidence="5" key="1">
    <citation type="submission" date="2016-11" db="EMBL/GenBank/DDBJ databases">
        <authorList>
            <person name="Varghese N."/>
            <person name="Submissions S."/>
        </authorList>
    </citation>
    <scope>NUCLEOTIDE SEQUENCE [LARGE SCALE GENOMIC DNA]</scope>
    <source>
        <strain evidence="5">DSM 26884</strain>
    </source>
</reference>